<dbReference type="eggNOG" id="COG0457">
    <property type="taxonomic scope" value="Bacteria"/>
</dbReference>
<evidence type="ECO:0000313" key="2">
    <source>
        <dbReference type="EMBL" id="CAJ54368.1"/>
    </source>
</evidence>
<organism evidence="2 3">
    <name type="scientific">Lawsonia intracellularis (strain PHE/MN1-00)</name>
    <dbReference type="NCBI Taxonomy" id="363253"/>
    <lineage>
        <taxon>Bacteria</taxon>
        <taxon>Pseudomonadati</taxon>
        <taxon>Thermodesulfobacteriota</taxon>
        <taxon>Desulfovibrionia</taxon>
        <taxon>Desulfovibrionales</taxon>
        <taxon>Desulfovibrionaceae</taxon>
        <taxon>Lawsonia</taxon>
    </lineage>
</organism>
<dbReference type="OrthoDB" id="5469953at2"/>
<protein>
    <submittedName>
        <fullName evidence="2">FOG: TPR repeat</fullName>
    </submittedName>
</protein>
<dbReference type="InterPro" id="IPR019734">
    <property type="entry name" value="TPR_rpt"/>
</dbReference>
<keyword evidence="3" id="KW-1185">Reference proteome</keyword>
<keyword evidence="1" id="KW-0802">TPR repeat</keyword>
<feature type="repeat" description="TPR" evidence="1">
    <location>
        <begin position="164"/>
        <end position="197"/>
    </location>
</feature>
<dbReference type="EMBL" id="AM180252">
    <property type="protein sequence ID" value="CAJ54368.1"/>
    <property type="molecule type" value="Genomic_DNA"/>
</dbReference>
<evidence type="ECO:0000256" key="1">
    <source>
        <dbReference type="PROSITE-ProRule" id="PRU00339"/>
    </source>
</evidence>
<gene>
    <name evidence="2" type="ordered locus">LI0312</name>
</gene>
<dbReference type="SMART" id="SM00028">
    <property type="entry name" value="TPR"/>
    <property type="match status" value="4"/>
</dbReference>
<evidence type="ECO:0000313" key="3">
    <source>
        <dbReference type="Proteomes" id="UP000002430"/>
    </source>
</evidence>
<dbReference type="SUPFAM" id="SSF48452">
    <property type="entry name" value="TPR-like"/>
    <property type="match status" value="1"/>
</dbReference>
<dbReference type="Pfam" id="PF14559">
    <property type="entry name" value="TPR_19"/>
    <property type="match status" value="1"/>
</dbReference>
<dbReference type="Proteomes" id="UP000002430">
    <property type="component" value="Chromosome"/>
</dbReference>
<dbReference type="InterPro" id="IPR011990">
    <property type="entry name" value="TPR-like_helical_dom_sf"/>
</dbReference>
<proteinExistence type="predicted"/>
<dbReference type="PANTHER" id="PTHR12558">
    <property type="entry name" value="CELL DIVISION CYCLE 16,23,27"/>
    <property type="match status" value="1"/>
</dbReference>
<reference evidence="2 3" key="1">
    <citation type="submission" date="2005-11" db="EMBL/GenBank/DDBJ databases">
        <title>The complete genome sequence of Lawsonia intracellularis: the causative agent of proliferative enteropathy.</title>
        <authorList>
            <person name="Kaur K."/>
            <person name="Zhang Q."/>
            <person name="Beckler D."/>
            <person name="Munir S."/>
            <person name="Li L."/>
            <person name="Kinsley K."/>
            <person name="Herron L."/>
            <person name="Peterson A."/>
            <person name="May B."/>
            <person name="Singh S."/>
            <person name="Gebhart C."/>
            <person name="Kapur V."/>
        </authorList>
    </citation>
    <scope>NUCLEOTIDE SEQUENCE [LARGE SCALE GENOMIC DNA]</scope>
    <source>
        <strain evidence="2 3">PHE/MN1-00</strain>
    </source>
</reference>
<accession>Q1MRK8</accession>
<dbReference type="AlphaFoldDB" id="Q1MRK8"/>
<dbReference type="Gene3D" id="1.25.40.10">
    <property type="entry name" value="Tetratricopeptide repeat domain"/>
    <property type="match status" value="2"/>
</dbReference>
<feature type="repeat" description="TPR" evidence="1">
    <location>
        <begin position="198"/>
        <end position="231"/>
    </location>
</feature>
<dbReference type="Pfam" id="PF13181">
    <property type="entry name" value="TPR_8"/>
    <property type="match status" value="1"/>
</dbReference>
<dbReference type="STRING" id="363253.LI0312"/>
<dbReference type="PANTHER" id="PTHR12558:SF13">
    <property type="entry name" value="CELL DIVISION CYCLE PROTEIN 27 HOMOLOG"/>
    <property type="match status" value="1"/>
</dbReference>
<dbReference type="HOGENOM" id="CLU_069326_1_0_7"/>
<dbReference type="RefSeq" id="WP_011526397.1">
    <property type="nucleotide sequence ID" value="NC_008011.1"/>
</dbReference>
<dbReference type="PROSITE" id="PS50005">
    <property type="entry name" value="TPR"/>
    <property type="match status" value="3"/>
</dbReference>
<name>Q1MRK8_LAWIP</name>
<feature type="repeat" description="TPR" evidence="1">
    <location>
        <begin position="126"/>
        <end position="159"/>
    </location>
</feature>
<dbReference type="KEGG" id="lip:LI0312"/>
<sequence length="272" mass="31419">MSEQQQAKRIRGVFSSQEIRKVGTGTTTRKTVSKIFWFVEQAEDGNIFIQSINTNYVPTGLPKSITMEELLSKYSPEPEFYVQSVFPKMQQLAESLNKADESREKGETFTAEFEYENALKLDEENVRANFGIGLTYLSRGESEKADNIFERLVHLDAAFEEQHKHLFNEFGINLRKNKMYNQAVDYYTRALELTKADENLHINMARALFEQKNYTACIDQLFQALELSPENTTVIQFLTWLDNKKLVPQSHQKKVTDTIQSITTKNSSKKDD</sequence>